<evidence type="ECO:0008006" key="3">
    <source>
        <dbReference type="Google" id="ProtNLM"/>
    </source>
</evidence>
<accession>A0A1T5CLF1</accession>
<organism evidence="1 2">
    <name type="scientific">Soonwooa buanensis</name>
    <dbReference type="NCBI Taxonomy" id="619805"/>
    <lineage>
        <taxon>Bacteria</taxon>
        <taxon>Pseudomonadati</taxon>
        <taxon>Bacteroidota</taxon>
        <taxon>Flavobacteriia</taxon>
        <taxon>Flavobacteriales</taxon>
        <taxon>Weeksellaceae</taxon>
        <taxon>Chryseobacterium group</taxon>
        <taxon>Soonwooa</taxon>
    </lineage>
</organism>
<keyword evidence="2" id="KW-1185">Reference proteome</keyword>
<dbReference type="RefSeq" id="WP_079665484.1">
    <property type="nucleotide sequence ID" value="NZ_FUYZ01000001.1"/>
</dbReference>
<proteinExistence type="predicted"/>
<gene>
    <name evidence="1" type="ORF">SAMN05660477_00160</name>
</gene>
<reference evidence="1 2" key="1">
    <citation type="submission" date="2017-02" db="EMBL/GenBank/DDBJ databases">
        <authorList>
            <person name="Peterson S.W."/>
        </authorList>
    </citation>
    <scope>NUCLEOTIDE SEQUENCE [LARGE SCALE GENOMIC DNA]</scope>
    <source>
        <strain evidence="1 2">DSM 22323</strain>
    </source>
</reference>
<dbReference type="AlphaFoldDB" id="A0A1T5CLF1"/>
<dbReference type="EMBL" id="FUYZ01000001">
    <property type="protein sequence ID" value="SKB60318.1"/>
    <property type="molecule type" value="Genomic_DNA"/>
</dbReference>
<evidence type="ECO:0000313" key="1">
    <source>
        <dbReference type="EMBL" id="SKB60318.1"/>
    </source>
</evidence>
<protein>
    <recommendedName>
        <fullName evidence="3">Lipoprotein</fullName>
    </recommendedName>
</protein>
<sequence>MRIIKLAVFAISAIALTSCSNKSDDELVVTDPIVEAKFNLNPGSFWVYKNYERFDYTSDFKYTNNIDTIKVESLVEAGGYKYAKVKQTSWNLKQNSHRTSFSYQRINDKGYLVSLNSYYFDNGKYGEAFESVKHPNTDANFQVELPFPPNSKMVYKLAPKENVVVDGKSYEVNPYNGRYYKDGSTTADPDKIVKNNYAFGIGLVNTYCHSESGTYNFEDRLVSYSLK</sequence>
<name>A0A1T5CLF1_9FLAO</name>
<dbReference type="PROSITE" id="PS51257">
    <property type="entry name" value="PROKAR_LIPOPROTEIN"/>
    <property type="match status" value="1"/>
</dbReference>
<dbReference type="Proteomes" id="UP000191112">
    <property type="component" value="Unassembled WGS sequence"/>
</dbReference>
<evidence type="ECO:0000313" key="2">
    <source>
        <dbReference type="Proteomes" id="UP000191112"/>
    </source>
</evidence>
<dbReference type="OrthoDB" id="9781289at2"/>